<dbReference type="AlphaFoldDB" id="A0A6L8LJK4"/>
<comment type="caution">
    <text evidence="1">The sequence shown here is derived from an EMBL/GenBank/DDBJ whole genome shotgun (WGS) entry which is preliminary data.</text>
</comment>
<protein>
    <recommendedName>
        <fullName evidence="3">WbqC-like protein family protein</fullName>
    </recommendedName>
</protein>
<name>A0A6L8LJK4_9RHOB</name>
<dbReference type="InterPro" id="IPR014985">
    <property type="entry name" value="WbqC"/>
</dbReference>
<evidence type="ECO:0008006" key="3">
    <source>
        <dbReference type="Google" id="ProtNLM"/>
    </source>
</evidence>
<reference evidence="1 2" key="1">
    <citation type="submission" date="2020-01" db="EMBL/GenBank/DDBJ databases">
        <authorList>
            <person name="Chen S."/>
        </authorList>
    </citation>
    <scope>NUCLEOTIDE SEQUENCE [LARGE SCALE GENOMIC DNA]</scope>
    <source>
        <strain evidence="1 2">GS-10</strain>
    </source>
</reference>
<dbReference type="Proteomes" id="UP000479043">
    <property type="component" value="Unassembled WGS sequence"/>
</dbReference>
<gene>
    <name evidence="1" type="ORF">GR167_13145</name>
</gene>
<dbReference type="Pfam" id="PF08889">
    <property type="entry name" value="WbqC"/>
    <property type="match status" value="1"/>
</dbReference>
<dbReference type="EMBL" id="WWEN01000005">
    <property type="protein sequence ID" value="MYM56257.1"/>
    <property type="molecule type" value="Genomic_DNA"/>
</dbReference>
<evidence type="ECO:0000313" key="1">
    <source>
        <dbReference type="EMBL" id="MYM56257.1"/>
    </source>
</evidence>
<dbReference type="RefSeq" id="WP_160974119.1">
    <property type="nucleotide sequence ID" value="NZ_WWEN01000005.1"/>
</dbReference>
<proteinExistence type="predicted"/>
<organism evidence="1 2">
    <name type="scientific">Thalassovita mangrovi</name>
    <dbReference type="NCBI Taxonomy" id="2692236"/>
    <lineage>
        <taxon>Bacteria</taxon>
        <taxon>Pseudomonadati</taxon>
        <taxon>Pseudomonadota</taxon>
        <taxon>Alphaproteobacteria</taxon>
        <taxon>Rhodobacterales</taxon>
        <taxon>Roseobacteraceae</taxon>
        <taxon>Thalassovita</taxon>
    </lineage>
</organism>
<sequence>MTLRVAIMQPYFFPYAGYFRLMAASDLFVILDDVQFPRRGRVHRCELAPGTWLTLPLARAARDTRINQLDWAPEARTSLDARLAGAGIDKAVSSPLHAHLFGPLPSVPDFLERGLRLVTELLDLPVRFLRSSALGLPAGLRGQDRILAILDALGASHYINAPGGRDLYQPNAFATRGMTLEFLPPYRGAFPHLLPELLLPGAGSRIRADIDGEALSGAWPGL</sequence>
<accession>A0A6L8LJK4</accession>
<keyword evidence="2" id="KW-1185">Reference proteome</keyword>
<evidence type="ECO:0000313" key="2">
    <source>
        <dbReference type="Proteomes" id="UP000479043"/>
    </source>
</evidence>